<evidence type="ECO:0000313" key="4">
    <source>
        <dbReference type="Proteomes" id="UP000434342"/>
    </source>
</evidence>
<feature type="region of interest" description="Disordered" evidence="1">
    <location>
        <begin position="1"/>
        <end position="21"/>
    </location>
</feature>
<dbReference type="AlphaFoldDB" id="A0A6N7XB92"/>
<comment type="caution">
    <text evidence="3">The sequence shown here is derived from an EMBL/GenBank/DDBJ whole genome shotgun (WGS) entry which is preliminary data.</text>
</comment>
<dbReference type="Pfam" id="PF04324">
    <property type="entry name" value="Fer2_BFD"/>
    <property type="match status" value="1"/>
</dbReference>
<protein>
    <submittedName>
        <fullName evidence="3">(2Fe-2S)-binding protein</fullName>
    </submittedName>
</protein>
<dbReference type="Proteomes" id="UP000434342">
    <property type="component" value="Unassembled WGS sequence"/>
</dbReference>
<evidence type="ECO:0000313" key="3">
    <source>
        <dbReference type="EMBL" id="MST60539.1"/>
    </source>
</evidence>
<name>A0A6N7XB92_9ACTN</name>
<gene>
    <name evidence="3" type="ORF">FYJ69_06400</name>
</gene>
<dbReference type="Gene3D" id="1.10.10.1100">
    <property type="entry name" value="BFD-like [2Fe-2S]-binding domain"/>
    <property type="match status" value="1"/>
</dbReference>
<dbReference type="InterPro" id="IPR007419">
    <property type="entry name" value="BFD-like_2Fe2S-bd_dom"/>
</dbReference>
<dbReference type="InterPro" id="IPR041854">
    <property type="entry name" value="BFD-like_2Fe2S-bd_dom_sf"/>
</dbReference>
<accession>A0A6N7XB92</accession>
<evidence type="ECO:0000259" key="2">
    <source>
        <dbReference type="Pfam" id="PF04324"/>
    </source>
</evidence>
<feature type="domain" description="BFD-like [2Fe-2S]-binding" evidence="2">
    <location>
        <begin position="31"/>
        <end position="73"/>
    </location>
</feature>
<dbReference type="EMBL" id="VUND01000002">
    <property type="protein sequence ID" value="MST60539.1"/>
    <property type="molecule type" value="Genomic_DNA"/>
</dbReference>
<proteinExistence type="predicted"/>
<organism evidence="3 4">
    <name type="scientific">Parafannyhessea umbonata</name>
    <dbReference type="NCBI Taxonomy" id="604330"/>
    <lineage>
        <taxon>Bacteria</taxon>
        <taxon>Bacillati</taxon>
        <taxon>Actinomycetota</taxon>
        <taxon>Coriobacteriia</taxon>
        <taxon>Coriobacteriales</taxon>
        <taxon>Atopobiaceae</taxon>
        <taxon>Parafannyhessea</taxon>
    </lineage>
</organism>
<sequence>MSAIARRRPRWPGAPGTRRTGARMKMTKTFCNCRDVTYADIMAAMRAGATTAEEVSAATGAGTGCGRCREALDFVVRDFLEELEAEKDDSLPL</sequence>
<evidence type="ECO:0000256" key="1">
    <source>
        <dbReference type="SAM" id="MobiDB-lite"/>
    </source>
</evidence>
<reference evidence="3 4" key="1">
    <citation type="submission" date="2019-08" db="EMBL/GenBank/DDBJ databases">
        <title>In-depth cultivation of the pig gut microbiome towards novel bacterial diversity and tailored functional studies.</title>
        <authorList>
            <person name="Wylensek D."/>
            <person name="Hitch T.C.A."/>
            <person name="Clavel T."/>
        </authorList>
    </citation>
    <scope>NUCLEOTIDE SEQUENCE [LARGE SCALE GENOMIC DNA]</scope>
    <source>
        <strain evidence="3 4">WB01_CNA04</strain>
    </source>
</reference>
<feature type="compositionally biased region" description="Basic residues" evidence="1">
    <location>
        <begin position="1"/>
        <end position="10"/>
    </location>
</feature>